<evidence type="ECO:0000313" key="3">
    <source>
        <dbReference type="Proteomes" id="UP000481861"/>
    </source>
</evidence>
<feature type="region of interest" description="Disordered" evidence="1">
    <location>
        <begin position="202"/>
        <end position="223"/>
    </location>
</feature>
<accession>A0A7C8IE61</accession>
<comment type="caution">
    <text evidence="2">The sequence shown here is derived from an EMBL/GenBank/DDBJ whole genome shotgun (WGS) entry which is preliminary data.</text>
</comment>
<gene>
    <name evidence="2" type="ORF">BDV95DRAFT_626880</name>
</gene>
<protein>
    <submittedName>
        <fullName evidence="2">Uncharacterized protein</fullName>
    </submittedName>
</protein>
<reference evidence="2 3" key="1">
    <citation type="submission" date="2020-01" db="EMBL/GenBank/DDBJ databases">
        <authorList>
            <consortium name="DOE Joint Genome Institute"/>
            <person name="Haridas S."/>
            <person name="Albert R."/>
            <person name="Binder M."/>
            <person name="Bloem J."/>
            <person name="Labutti K."/>
            <person name="Salamov A."/>
            <person name="Andreopoulos B."/>
            <person name="Baker S.E."/>
            <person name="Barry K."/>
            <person name="Bills G."/>
            <person name="Bluhm B.H."/>
            <person name="Cannon C."/>
            <person name="Castanera R."/>
            <person name="Culley D.E."/>
            <person name="Daum C."/>
            <person name="Ezra D."/>
            <person name="Gonzalez J.B."/>
            <person name="Henrissat B."/>
            <person name="Kuo A."/>
            <person name="Liang C."/>
            <person name="Lipzen A."/>
            <person name="Lutzoni F."/>
            <person name="Magnuson J."/>
            <person name="Mondo S."/>
            <person name="Nolan M."/>
            <person name="Ohm R."/>
            <person name="Pangilinan J."/>
            <person name="Park H.-J.H."/>
            <person name="Ramirez L."/>
            <person name="Alfaro M."/>
            <person name="Sun H."/>
            <person name="Tritt A."/>
            <person name="Yoshinaga Y."/>
            <person name="Zwiers L.-H.L."/>
            <person name="Turgeon B.G."/>
            <person name="Goodwin S.B."/>
            <person name="Spatafora J.W."/>
            <person name="Crous P.W."/>
            <person name="Grigoriev I.V."/>
        </authorList>
    </citation>
    <scope>NUCLEOTIDE SEQUENCE [LARGE SCALE GENOMIC DNA]</scope>
    <source>
        <strain evidence="2 3">CBS 611.86</strain>
    </source>
</reference>
<sequence>MDFSHDAFGPQSNVPSTNVILSCRFGWSAGPTSTGAEVTPSPAPPLLQAPSVNTSNVFRTKRFAPCRGRLYHQLACSHRIRTDLVEDCGSNCLDPLGNASNTPFHCHECVSNEAKHIWDAREAEHSASYLPFDRLTSEQYNRYYEEHRQLEAQFAHDQRIYELELKAKTRPSNVCSALEASKEEMDIADDLNALSLAMSSSHDNTIEPQPQPQPRGNRVSLPNDASEQLHWGLNALNLDRGSCGIEYCN</sequence>
<organism evidence="2 3">
    <name type="scientific">Massariosphaeria phaeospora</name>
    <dbReference type="NCBI Taxonomy" id="100035"/>
    <lineage>
        <taxon>Eukaryota</taxon>
        <taxon>Fungi</taxon>
        <taxon>Dikarya</taxon>
        <taxon>Ascomycota</taxon>
        <taxon>Pezizomycotina</taxon>
        <taxon>Dothideomycetes</taxon>
        <taxon>Pleosporomycetidae</taxon>
        <taxon>Pleosporales</taxon>
        <taxon>Pleosporales incertae sedis</taxon>
        <taxon>Massariosphaeria</taxon>
    </lineage>
</organism>
<evidence type="ECO:0000256" key="1">
    <source>
        <dbReference type="SAM" id="MobiDB-lite"/>
    </source>
</evidence>
<proteinExistence type="predicted"/>
<name>A0A7C8IE61_9PLEO</name>
<dbReference type="OrthoDB" id="3712212at2759"/>
<dbReference type="Proteomes" id="UP000481861">
    <property type="component" value="Unassembled WGS sequence"/>
</dbReference>
<dbReference type="EMBL" id="JAADJZ010000006">
    <property type="protein sequence ID" value="KAF2874033.1"/>
    <property type="molecule type" value="Genomic_DNA"/>
</dbReference>
<dbReference type="AlphaFoldDB" id="A0A7C8IE61"/>
<evidence type="ECO:0000313" key="2">
    <source>
        <dbReference type="EMBL" id="KAF2874033.1"/>
    </source>
</evidence>
<keyword evidence="3" id="KW-1185">Reference proteome</keyword>